<name>A0A4Q5LWS0_9BACT</name>
<dbReference type="InterPro" id="IPR050640">
    <property type="entry name" value="Bact_2-comp_sensor_kinase"/>
</dbReference>
<dbReference type="InterPro" id="IPR013783">
    <property type="entry name" value="Ig-like_fold"/>
</dbReference>
<sequence>MYRVSHMIHEKCSSNRKLQSILICIGFLLLFINTIPATFAQRLPFAFNQIRIADNSLENRIYCMLKDRSGYLWLGTASGLKRYDSELTITLKHKINDEHSLVNNNVTALCEDKQGRIWVGTSEGICYFDKQKNHFIIIKELNKPDYVCFNIICDAKGDIWFSIRDRGLFKFDSQTNQLQNFSHSESNHKTISSNRIIQNGLIEDPDKKGLWIICNNEYSLNYFDFSSQKIFNRGHNPARIPVFETQSPSALALNQNKLVFADNTSKDIVWYDTQSCKIVKRFKPEGNWSFLFEVANLFFDVNQNLWLSSFNNRMAYIDMKKNQIAEIKYEKGNNNSITANQFFDVVQEKNGTIWFATLNGVSTINGTSALYPNKAIFDVFDFSNTFFKNNEKNGFMNMIEEPSDSSWWMATSDNRLIKYQPETNQSVIYPIPLNPKYDKGGDLPVFVQDYQQKLIIVKLYEILLFGKETKKFERLKIPAYTSIGTKYSIAHTRIMGDSLWVFLKGGGMDKTYNYHLKTKNWKMYPIIFRKGTELKDEKKHLAPTFSLYSISSEFWLTIHSGGLAKFSKEKQAFEVIQTRQDIDFTKVGYSGFVEDKNGKFWIGSYDLIRFDPKTYDFQSVLDMDLIESLTIDENDNLCMAFLDNIMYFNEKTKEKLTFNFQTNDLFSVWGSRLIPLKNEKIVATYKQMAVLLNFKGLKLPSFKDQLYFNCISTADTAIVIHKTDSRIHFNAKQNSFSVYFGILTPPHDKMYEISYQLEGYDKNWVVDKEGKKMAVYGHLDGGDYLFKVRAKDINQNELPIQTLKIHIETLFYRTLWFKVLCFFVGILIIIAFFLYRTNQRKKIHHLQIQSTKLEKDKTEIQYQNLINHLNPHFLFNSLTSLNGFILSEPDVASDFLQKLSSIYRYILQNKDNETVSLGQELAFVKNYVNLQKSRFEEGLQVNFRIDDIYLLNRIVPVTLQNLFENAIKHNTIEEDKPLVIDVFIEDEQLIVKNNLQKKKFVETSNKQGLNSLKKLYKYLSAKPLETIETEAEFIVKVPLLG</sequence>
<dbReference type="InterPro" id="IPR011123">
    <property type="entry name" value="Y_Y_Y"/>
</dbReference>
<dbReference type="EMBL" id="SEWF01000030">
    <property type="protein sequence ID" value="RYU94174.1"/>
    <property type="molecule type" value="Genomic_DNA"/>
</dbReference>
<evidence type="ECO:0000259" key="2">
    <source>
        <dbReference type="Pfam" id="PF06580"/>
    </source>
</evidence>
<keyword evidence="1" id="KW-1133">Transmembrane helix</keyword>
<evidence type="ECO:0000256" key="1">
    <source>
        <dbReference type="SAM" id="Phobius"/>
    </source>
</evidence>
<reference evidence="4 5" key="1">
    <citation type="submission" date="2019-02" db="EMBL/GenBank/DDBJ databases">
        <title>Bacterial novel species Emticicia sp. 17J42-9 isolated from soil.</title>
        <authorList>
            <person name="Jung H.-Y."/>
        </authorList>
    </citation>
    <scope>NUCLEOTIDE SEQUENCE [LARGE SCALE GENOMIC DNA]</scope>
    <source>
        <strain evidence="4 5">17J42-9</strain>
    </source>
</reference>
<feature type="domain" description="Two component regulator three Y" evidence="3">
    <location>
        <begin position="749"/>
        <end position="807"/>
    </location>
</feature>
<dbReference type="InterPro" id="IPR010559">
    <property type="entry name" value="Sig_transdc_His_kin_internal"/>
</dbReference>
<protein>
    <recommendedName>
        <fullName evidence="6">Signal transduction histidine kinase internal region domain-containing protein</fullName>
    </recommendedName>
</protein>
<dbReference type="PANTHER" id="PTHR34220:SF7">
    <property type="entry name" value="SENSOR HISTIDINE KINASE YPDA"/>
    <property type="match status" value="1"/>
</dbReference>
<evidence type="ECO:0008006" key="6">
    <source>
        <dbReference type="Google" id="ProtNLM"/>
    </source>
</evidence>
<dbReference type="Pfam" id="PF06580">
    <property type="entry name" value="His_kinase"/>
    <property type="match status" value="1"/>
</dbReference>
<dbReference type="Gene3D" id="2.130.10.10">
    <property type="entry name" value="YVTN repeat-like/Quinoprotein amine dehydrogenase"/>
    <property type="match status" value="3"/>
</dbReference>
<keyword evidence="1" id="KW-0472">Membrane</keyword>
<evidence type="ECO:0000313" key="5">
    <source>
        <dbReference type="Proteomes" id="UP000293162"/>
    </source>
</evidence>
<keyword evidence="1" id="KW-0812">Transmembrane</keyword>
<comment type="caution">
    <text evidence="4">The sequence shown here is derived from an EMBL/GenBank/DDBJ whole genome shotgun (WGS) entry which is preliminary data.</text>
</comment>
<dbReference type="GO" id="GO:0016020">
    <property type="term" value="C:membrane"/>
    <property type="evidence" value="ECO:0007669"/>
    <property type="project" value="InterPro"/>
</dbReference>
<dbReference type="GO" id="GO:0000155">
    <property type="term" value="F:phosphorelay sensor kinase activity"/>
    <property type="evidence" value="ECO:0007669"/>
    <property type="project" value="InterPro"/>
</dbReference>
<dbReference type="InterPro" id="IPR015943">
    <property type="entry name" value="WD40/YVTN_repeat-like_dom_sf"/>
</dbReference>
<dbReference type="InterPro" id="IPR011110">
    <property type="entry name" value="Reg_prop"/>
</dbReference>
<dbReference type="AlphaFoldDB" id="A0A4Q5LWS0"/>
<evidence type="ECO:0000313" key="4">
    <source>
        <dbReference type="EMBL" id="RYU94174.1"/>
    </source>
</evidence>
<organism evidence="4 5">
    <name type="scientific">Emticicia agri</name>
    <dbReference type="NCBI Taxonomy" id="2492393"/>
    <lineage>
        <taxon>Bacteria</taxon>
        <taxon>Pseudomonadati</taxon>
        <taxon>Bacteroidota</taxon>
        <taxon>Cytophagia</taxon>
        <taxon>Cytophagales</taxon>
        <taxon>Leadbetterellaceae</taxon>
        <taxon>Emticicia</taxon>
    </lineage>
</organism>
<feature type="transmembrane region" description="Helical" evidence="1">
    <location>
        <begin position="815"/>
        <end position="835"/>
    </location>
</feature>
<dbReference type="PANTHER" id="PTHR34220">
    <property type="entry name" value="SENSOR HISTIDINE KINASE YPDA"/>
    <property type="match status" value="1"/>
</dbReference>
<dbReference type="Pfam" id="PF07494">
    <property type="entry name" value="Reg_prop"/>
    <property type="match status" value="2"/>
</dbReference>
<dbReference type="SUPFAM" id="SSF63829">
    <property type="entry name" value="Calcium-dependent phosphotriesterase"/>
    <property type="match status" value="2"/>
</dbReference>
<keyword evidence="5" id="KW-1185">Reference proteome</keyword>
<accession>A0A4Q5LWS0</accession>
<proteinExistence type="predicted"/>
<gene>
    <name evidence="4" type="ORF">EWM59_18545</name>
</gene>
<feature type="domain" description="Signal transduction histidine kinase internal region" evidence="2">
    <location>
        <begin position="861"/>
        <end position="937"/>
    </location>
</feature>
<dbReference type="Proteomes" id="UP000293162">
    <property type="component" value="Unassembled WGS sequence"/>
</dbReference>
<dbReference type="Gene3D" id="2.60.40.10">
    <property type="entry name" value="Immunoglobulins"/>
    <property type="match status" value="1"/>
</dbReference>
<dbReference type="RefSeq" id="WP_130022749.1">
    <property type="nucleotide sequence ID" value="NZ_SEWF01000030.1"/>
</dbReference>
<dbReference type="OrthoDB" id="900814at2"/>
<dbReference type="Pfam" id="PF07495">
    <property type="entry name" value="Y_Y_Y"/>
    <property type="match status" value="1"/>
</dbReference>
<evidence type="ECO:0000259" key="3">
    <source>
        <dbReference type="Pfam" id="PF07495"/>
    </source>
</evidence>